<accession>A0A091EGD4</accession>
<proteinExistence type="predicted"/>
<sequence>MRPQSEFDVREVTRAPYIRMLTKCSKILKQRGMEEHAWIRRIPEADHELKPSLGNLATSPNAVSEYGIKRE</sequence>
<evidence type="ECO:0000313" key="1">
    <source>
        <dbReference type="EMBL" id="KFO34501.1"/>
    </source>
</evidence>
<dbReference type="EMBL" id="KN121943">
    <property type="protein sequence ID" value="KFO34501.1"/>
    <property type="molecule type" value="Genomic_DNA"/>
</dbReference>
<protein>
    <submittedName>
        <fullName evidence="1">Uncharacterized protein</fullName>
    </submittedName>
</protein>
<dbReference type="Proteomes" id="UP000028990">
    <property type="component" value="Unassembled WGS sequence"/>
</dbReference>
<reference evidence="1 2" key="1">
    <citation type="submission" date="2013-11" db="EMBL/GenBank/DDBJ databases">
        <title>The Damaraland mole rat (Fukomys damarensis) genome and evolution of African mole rats.</title>
        <authorList>
            <person name="Gladyshev V.N."/>
            <person name="Fang X."/>
        </authorList>
    </citation>
    <scope>NUCLEOTIDE SEQUENCE [LARGE SCALE GENOMIC DNA]</scope>
    <source>
        <tissue evidence="1">Liver</tissue>
    </source>
</reference>
<gene>
    <name evidence="1" type="ORF">H920_04080</name>
</gene>
<organism evidence="1 2">
    <name type="scientific">Fukomys damarensis</name>
    <name type="common">Damaraland mole rat</name>
    <name type="synonym">Cryptomys damarensis</name>
    <dbReference type="NCBI Taxonomy" id="885580"/>
    <lineage>
        <taxon>Eukaryota</taxon>
        <taxon>Metazoa</taxon>
        <taxon>Chordata</taxon>
        <taxon>Craniata</taxon>
        <taxon>Vertebrata</taxon>
        <taxon>Euteleostomi</taxon>
        <taxon>Mammalia</taxon>
        <taxon>Eutheria</taxon>
        <taxon>Euarchontoglires</taxon>
        <taxon>Glires</taxon>
        <taxon>Rodentia</taxon>
        <taxon>Hystricomorpha</taxon>
        <taxon>Bathyergidae</taxon>
        <taxon>Fukomys</taxon>
    </lineage>
</organism>
<evidence type="ECO:0000313" key="2">
    <source>
        <dbReference type="Proteomes" id="UP000028990"/>
    </source>
</evidence>
<dbReference type="AlphaFoldDB" id="A0A091EGD4"/>
<keyword evidence="2" id="KW-1185">Reference proteome</keyword>
<name>A0A091EGD4_FUKDA</name>